<dbReference type="InterPro" id="IPR000873">
    <property type="entry name" value="AMP-dep_synth/lig_dom"/>
</dbReference>
<dbReference type="SUPFAM" id="SSF53335">
    <property type="entry name" value="S-adenosyl-L-methionine-dependent methyltransferases"/>
    <property type="match status" value="1"/>
</dbReference>
<sequence length="948" mass="102050">MKTQLSALLACPACGDTLDLEALQQPADDCVREGVLRCHRCNLATPVAHGFPLFGETRLDSGQLATEWLPGLVPGWFQEESFGRFLQEKAARGIYDAYALFQPFNESNRALLALYPALAEALAPGDVILDTWCRTGWQGEWLAALFPQQQVVSLWEGNSNVLGYAGFHHWLAEGERLPNLEVLFTHPDRPLPLASDSVALVIGLDSLHRYSQGMFLPECLRVLRSDGLAFFPHIHLTNSEPEPFFERGCTQLSGREWQQILERSCAGSDRAAFIFAEPELFDAGAGWRVESNPDTSHYNGAALIAPAHWRGREIPAPADALCEHHRLVLNPLLDIDLARARVGVAADREGLPVAGMLSRHPCYAERLDKVLGSDLAALDCEILALAAAGDSLGEIASALRRPAAEVFAASQALAAREIVFPAAVSASMARLQHFYGHLELPAPSVPNFQALWASLPGRYAHHPILMDEDGDGYDFESVDVLVRAAARWMEQSLPAGARIVLCSELCLEAYLVTWASWLTGRVIVPLDPNMVDTTLAALLEEVAPAACLGQREGFTQLDSLARDESRLFSALLEPHLDSDTPLPEPPAADAPVAILFTSGSTGRPKGVCLDQGSLLHTGHHLGAHFAWGPVDRLLALGAFHTMSGLRNGAVAAVQSAMTVVVPAAGMMQPQRLLGIARDCAVTHVSTVPALLAALAASRPLLAAQPRPEHLRQIIATGDSLSAAAAGAVGEWLDVEIASYYGLTETGGVCLAQDAEGSALGDLGWPLGAVAQVRGEHGEILDTGTSGELAIFSRGNASGYLQADTRSSVRFDDGWVLTGDIVALCEDGSFQYQGRSDDQVKNRAGEILYLQEIESLARESACVADSCCIQVDGDLRLLLVLREDADQDGWETAVARHMEECLGRRTLTAELVRVDTIARFASGKVNRSMMARAIHGSEQATTSQGSSRE</sequence>
<dbReference type="OrthoDB" id="9803968at2"/>
<dbReference type="Proteomes" id="UP000298050">
    <property type="component" value="Unassembled WGS sequence"/>
</dbReference>
<dbReference type="InterPro" id="IPR050237">
    <property type="entry name" value="ATP-dep_AMP-bd_enzyme"/>
</dbReference>
<dbReference type="RefSeq" id="WP_135444770.1">
    <property type="nucleotide sequence ID" value="NZ_SRLE01000009.1"/>
</dbReference>
<dbReference type="SUPFAM" id="SSF56801">
    <property type="entry name" value="Acetyl-CoA synthetase-like"/>
    <property type="match status" value="1"/>
</dbReference>
<keyword evidence="3" id="KW-1185">Reference proteome</keyword>
<dbReference type="GO" id="GO:0016878">
    <property type="term" value="F:acid-thiol ligase activity"/>
    <property type="evidence" value="ECO:0007669"/>
    <property type="project" value="UniProtKB-ARBA"/>
</dbReference>
<evidence type="ECO:0000313" key="2">
    <source>
        <dbReference type="EMBL" id="TGD72550.1"/>
    </source>
</evidence>
<dbReference type="CDD" id="cd04433">
    <property type="entry name" value="AFD_class_I"/>
    <property type="match status" value="1"/>
</dbReference>
<dbReference type="PANTHER" id="PTHR43767:SF1">
    <property type="entry name" value="NONRIBOSOMAL PEPTIDE SYNTHASE PES1 (EUROFUNG)-RELATED"/>
    <property type="match status" value="1"/>
</dbReference>
<name>A0A4Z0LZA6_9GAMM</name>
<dbReference type="EMBL" id="SRLE01000009">
    <property type="protein sequence ID" value="TGD72550.1"/>
    <property type="molecule type" value="Genomic_DNA"/>
</dbReference>
<proteinExistence type="predicted"/>
<reference evidence="2 3" key="1">
    <citation type="submission" date="2019-04" db="EMBL/GenBank/DDBJ databases">
        <title>Taxonomy of novel Haliea sp. from mangrove soil of West Coast of India.</title>
        <authorList>
            <person name="Verma A."/>
            <person name="Kumar P."/>
            <person name="Krishnamurthi S."/>
        </authorList>
    </citation>
    <scope>NUCLEOTIDE SEQUENCE [LARGE SCALE GENOMIC DNA]</scope>
    <source>
        <strain evidence="2 3">SAOS-164</strain>
    </source>
</reference>
<accession>A0A4Z0LZA6</accession>
<comment type="caution">
    <text evidence="2">The sequence shown here is derived from an EMBL/GenBank/DDBJ whole genome shotgun (WGS) entry which is preliminary data.</text>
</comment>
<evidence type="ECO:0000313" key="3">
    <source>
        <dbReference type="Proteomes" id="UP000298050"/>
    </source>
</evidence>
<organism evidence="2 3">
    <name type="scientific">Mangrovimicrobium sediminis</name>
    <dbReference type="NCBI Taxonomy" id="2562682"/>
    <lineage>
        <taxon>Bacteria</taxon>
        <taxon>Pseudomonadati</taxon>
        <taxon>Pseudomonadota</taxon>
        <taxon>Gammaproteobacteria</taxon>
        <taxon>Cellvibrionales</taxon>
        <taxon>Halieaceae</taxon>
        <taxon>Mangrovimicrobium</taxon>
    </lineage>
</organism>
<dbReference type="PANTHER" id="PTHR43767">
    <property type="entry name" value="LONG-CHAIN-FATTY-ACID--COA LIGASE"/>
    <property type="match status" value="1"/>
</dbReference>
<feature type="domain" description="AMP-dependent synthetase/ligase" evidence="1">
    <location>
        <begin position="458"/>
        <end position="800"/>
    </location>
</feature>
<dbReference type="InterPro" id="IPR045851">
    <property type="entry name" value="AMP-bd_C_sf"/>
</dbReference>
<dbReference type="AlphaFoldDB" id="A0A4Z0LZA6"/>
<dbReference type="PROSITE" id="PS00455">
    <property type="entry name" value="AMP_BINDING"/>
    <property type="match status" value="1"/>
</dbReference>
<dbReference type="InterPro" id="IPR042099">
    <property type="entry name" value="ANL_N_sf"/>
</dbReference>
<dbReference type="InterPro" id="IPR029063">
    <property type="entry name" value="SAM-dependent_MTases_sf"/>
</dbReference>
<dbReference type="Gene3D" id="3.40.50.12780">
    <property type="entry name" value="N-terminal domain of ligase-like"/>
    <property type="match status" value="1"/>
</dbReference>
<dbReference type="Gene3D" id="3.40.50.150">
    <property type="entry name" value="Vaccinia Virus protein VP39"/>
    <property type="match status" value="1"/>
</dbReference>
<gene>
    <name evidence="2" type="ORF">E4634_13560</name>
</gene>
<dbReference type="Gene3D" id="3.30.300.30">
    <property type="match status" value="1"/>
</dbReference>
<dbReference type="Pfam" id="PF00501">
    <property type="entry name" value="AMP-binding"/>
    <property type="match status" value="1"/>
</dbReference>
<evidence type="ECO:0000259" key="1">
    <source>
        <dbReference type="Pfam" id="PF00501"/>
    </source>
</evidence>
<dbReference type="InterPro" id="IPR020845">
    <property type="entry name" value="AMP-binding_CS"/>
</dbReference>
<protein>
    <recommendedName>
        <fullName evidence="1">AMP-dependent synthetase/ligase domain-containing protein</fullName>
    </recommendedName>
</protein>
<dbReference type="SUPFAM" id="SSF158997">
    <property type="entry name" value="Trm112p-like"/>
    <property type="match status" value="1"/>
</dbReference>